<comment type="cofactor">
    <cofactor evidence="9">
        <name>Fe(2+)</name>
        <dbReference type="ChEBI" id="CHEBI:29033"/>
    </cofactor>
    <cofactor evidence="9">
        <name>Mn(2+)</name>
        <dbReference type="ChEBI" id="CHEBI:29035"/>
    </cofactor>
</comment>
<dbReference type="GO" id="GO:0030145">
    <property type="term" value="F:manganese ion binding"/>
    <property type="evidence" value="ECO:0007669"/>
    <property type="project" value="TreeGrafter"/>
</dbReference>
<dbReference type="Pfam" id="PF03786">
    <property type="entry name" value="UxuA"/>
    <property type="match status" value="1"/>
</dbReference>
<name>D9TJC3_CALOO</name>
<dbReference type="HAMAP" id="MF_00106">
    <property type="entry name" value="UxuA"/>
    <property type="match status" value="1"/>
</dbReference>
<evidence type="ECO:0000256" key="1">
    <source>
        <dbReference type="ARBA" id="ARBA00001794"/>
    </source>
</evidence>
<dbReference type="OrthoDB" id="9780250at2"/>
<keyword evidence="8 9" id="KW-0456">Lyase</keyword>
<dbReference type="GO" id="GO:0042840">
    <property type="term" value="P:D-glucuronate catabolic process"/>
    <property type="evidence" value="ECO:0007669"/>
    <property type="project" value="TreeGrafter"/>
</dbReference>
<dbReference type="NCBIfam" id="NF003027">
    <property type="entry name" value="PRK03906.1"/>
    <property type="match status" value="1"/>
</dbReference>
<comment type="similarity">
    <text evidence="4 9">Belongs to the mannonate dehydratase family.</text>
</comment>
<protein>
    <recommendedName>
        <fullName evidence="5 9">Mannonate dehydratase</fullName>
        <ecNumber evidence="5 9">4.2.1.8</ecNumber>
    </recommendedName>
    <alternativeName>
        <fullName evidence="9">D-mannonate hydro-lyase</fullName>
    </alternativeName>
</protein>
<comment type="function">
    <text evidence="2 9">Catalyzes the dehydration of D-mannonate.</text>
</comment>
<dbReference type="PANTHER" id="PTHR30387">
    <property type="entry name" value="MANNONATE DEHYDRATASE"/>
    <property type="match status" value="1"/>
</dbReference>
<dbReference type="Proteomes" id="UP000000347">
    <property type="component" value="Chromosome"/>
</dbReference>
<dbReference type="NCBIfam" id="TIGR00695">
    <property type="entry name" value="uxuA"/>
    <property type="match status" value="1"/>
</dbReference>
<dbReference type="GO" id="GO:0008927">
    <property type="term" value="F:mannonate dehydratase activity"/>
    <property type="evidence" value="ECO:0007669"/>
    <property type="project" value="UniProtKB-UniRule"/>
</dbReference>
<dbReference type="PIRSF" id="PIRSF016049">
    <property type="entry name" value="Man_dehyd"/>
    <property type="match status" value="1"/>
</dbReference>
<dbReference type="SUPFAM" id="SSF51658">
    <property type="entry name" value="Xylose isomerase-like"/>
    <property type="match status" value="1"/>
</dbReference>
<sequence length="361" mass="41873">MGFKMTFRWFGPKDDNIPLEYIRQIPGIYGVVTALFDIPVGEVWPENKIFELKKMVEDAGLKFEVIESVNVHEDIKLGLPSRDRYIENYKQTIRNLAKAGVKVICYNFMPVFDWLRTDLAKKLPDGSEVMEYNHEMLKNITPDELVKSMEKGSQGFSLPGWESYRLKQLQNLFEMYKDVDENKLLQNLIYFLENIIPVCEQVDVKMAIHPDDPPWPLFGLPRVVTNKENIEKFLRAVDSPYNGLTLCTGSLGANRENNIPELIRYFGKMGRIHFMHVRNIKFTGEKSFYETSHLSTDGSFDMFEIMKAIYDIGFDGYLRPDHGRMIWGEKGRPGYGLYDRALGIAYLNGLWEAIDKMSKMK</sequence>
<keyword evidence="7 9" id="KW-0464">Manganese</keyword>
<evidence type="ECO:0000256" key="2">
    <source>
        <dbReference type="ARBA" id="ARBA00002713"/>
    </source>
</evidence>
<organism evidence="10 11">
    <name type="scientific">Caldicellulosiruptor obsidiansis (strain ATCC BAA-2073 / JCM 16842 / OB47)</name>
    <dbReference type="NCBI Taxonomy" id="608506"/>
    <lineage>
        <taxon>Bacteria</taxon>
        <taxon>Bacillati</taxon>
        <taxon>Bacillota</taxon>
        <taxon>Bacillota incertae sedis</taxon>
        <taxon>Caldicellulosiruptorales</taxon>
        <taxon>Caldicellulosiruptoraceae</taxon>
        <taxon>Caldicellulosiruptor</taxon>
    </lineage>
</organism>
<dbReference type="GO" id="GO:0008198">
    <property type="term" value="F:ferrous iron binding"/>
    <property type="evidence" value="ECO:0007669"/>
    <property type="project" value="TreeGrafter"/>
</dbReference>
<dbReference type="Gene3D" id="3.20.20.150">
    <property type="entry name" value="Divalent-metal-dependent TIM barrel enzymes"/>
    <property type="match status" value="1"/>
</dbReference>
<dbReference type="PANTHER" id="PTHR30387:SF2">
    <property type="entry name" value="MANNONATE DEHYDRATASE"/>
    <property type="match status" value="1"/>
</dbReference>
<keyword evidence="11" id="KW-1185">Reference proteome</keyword>
<dbReference type="UniPathway" id="UPA00246"/>
<dbReference type="EMBL" id="CP002164">
    <property type="protein sequence ID" value="ADL42105.1"/>
    <property type="molecule type" value="Genomic_DNA"/>
</dbReference>
<dbReference type="eggNOG" id="COG1312">
    <property type="taxonomic scope" value="Bacteria"/>
</dbReference>
<dbReference type="AlphaFoldDB" id="D9TJC3"/>
<dbReference type="RefSeq" id="WP_013290108.1">
    <property type="nucleotide sequence ID" value="NC_014392.1"/>
</dbReference>
<dbReference type="InterPro" id="IPR036237">
    <property type="entry name" value="Xyl_isomerase-like_sf"/>
</dbReference>
<evidence type="ECO:0000256" key="5">
    <source>
        <dbReference type="ARBA" id="ARBA00012927"/>
    </source>
</evidence>
<evidence type="ECO:0000256" key="6">
    <source>
        <dbReference type="ARBA" id="ARBA00023004"/>
    </source>
</evidence>
<evidence type="ECO:0000313" key="10">
    <source>
        <dbReference type="EMBL" id="ADL42105.1"/>
    </source>
</evidence>
<keyword evidence="6 9" id="KW-0408">Iron</keyword>
<dbReference type="KEGG" id="cob:COB47_0793"/>
<evidence type="ECO:0000256" key="3">
    <source>
        <dbReference type="ARBA" id="ARBA00004892"/>
    </source>
</evidence>
<dbReference type="InterPro" id="IPR004628">
    <property type="entry name" value="Man_deHydtase"/>
</dbReference>
<dbReference type="HOGENOM" id="CLU_058621_1_0_9"/>
<evidence type="ECO:0000256" key="8">
    <source>
        <dbReference type="ARBA" id="ARBA00023239"/>
    </source>
</evidence>
<evidence type="ECO:0000256" key="4">
    <source>
        <dbReference type="ARBA" id="ARBA00007389"/>
    </source>
</evidence>
<evidence type="ECO:0000313" key="11">
    <source>
        <dbReference type="Proteomes" id="UP000000347"/>
    </source>
</evidence>
<comment type="pathway">
    <text evidence="3 9">Carbohydrate metabolism; pentose and glucuronate interconversion.</text>
</comment>
<evidence type="ECO:0000256" key="7">
    <source>
        <dbReference type="ARBA" id="ARBA00023211"/>
    </source>
</evidence>
<dbReference type="STRING" id="608506.COB47_0793"/>
<reference evidence="10 11" key="1">
    <citation type="journal article" date="2010" name="J. Bacteriol.">
        <title>Complete genome sequence of the cellulolytic thermophile Caldicellulosiruptor obsidiansis OB47T.</title>
        <authorList>
            <person name="Elkins J.G."/>
            <person name="Lochner A."/>
            <person name="Hamilton-Brehm S.D."/>
            <person name="Davenport K.W."/>
            <person name="Podar M."/>
            <person name="Brown S.D."/>
            <person name="Land M.L."/>
            <person name="Hauser L.J."/>
            <person name="Klingeman D.M."/>
            <person name="Raman B."/>
            <person name="Goodwin L.A."/>
            <person name="Tapia R."/>
            <person name="Meincke L.J."/>
            <person name="Detter J.C."/>
            <person name="Bruce D.C."/>
            <person name="Han C.S."/>
            <person name="Palumbo A.V."/>
            <person name="Cottingham R.W."/>
            <person name="Keller M."/>
            <person name="Graham D.E."/>
        </authorList>
    </citation>
    <scope>NUCLEOTIDE SEQUENCE [LARGE SCALE GENOMIC DNA]</scope>
    <source>
        <strain evidence="11">ATCC BAA-2073 / strain OB47</strain>
    </source>
</reference>
<gene>
    <name evidence="9 10" type="primary">uxuA</name>
    <name evidence="10" type="ordered locus">COB47_0793</name>
</gene>
<proteinExistence type="inferred from homology"/>
<dbReference type="EC" id="4.2.1.8" evidence="5 9"/>
<comment type="catalytic activity">
    <reaction evidence="1 9">
        <text>D-mannonate = 2-dehydro-3-deoxy-D-gluconate + H2O</text>
        <dbReference type="Rhea" id="RHEA:20097"/>
        <dbReference type="ChEBI" id="CHEBI:15377"/>
        <dbReference type="ChEBI" id="CHEBI:17767"/>
        <dbReference type="ChEBI" id="CHEBI:57990"/>
        <dbReference type="EC" id="4.2.1.8"/>
    </reaction>
</comment>
<evidence type="ECO:0000256" key="9">
    <source>
        <dbReference type="HAMAP-Rule" id="MF_00106"/>
    </source>
</evidence>
<accession>D9TJC3</accession>